<feature type="domain" description="Cyclic-phosphate processing Receiver" evidence="1">
    <location>
        <begin position="7"/>
        <end position="101"/>
    </location>
</feature>
<evidence type="ECO:0000259" key="1">
    <source>
        <dbReference type="Pfam" id="PF20274"/>
    </source>
</evidence>
<evidence type="ECO:0000313" key="3">
    <source>
        <dbReference type="Proteomes" id="UP001329151"/>
    </source>
</evidence>
<reference evidence="2 3" key="1">
    <citation type="submission" date="2023-10" db="EMBL/GenBank/DDBJ databases">
        <title>Complete Genome Sequence of Limnobacter thiooxidans CS-K2T, Isolated from freshwater lake sediments in Bavaria, Germany.</title>
        <authorList>
            <person name="Naruki M."/>
            <person name="Watanabe A."/>
            <person name="Warashina T."/>
            <person name="Morita T."/>
            <person name="Arakawa K."/>
        </authorList>
    </citation>
    <scope>NUCLEOTIDE SEQUENCE [LARGE SCALE GENOMIC DNA]</scope>
    <source>
        <strain evidence="2 3">CS-K2</strain>
    </source>
</reference>
<sequence length="125" mass="14047">MDSEVGYKIYLDDVRAPNPDCGWVVCRTVNEAIQTIELHGLPDQISFDHDLGEGQADGIELAKWLIEAHLDAKIDLSIDAFQWTVHSMNPVGRENIICLLSSFQQYLEETKQTQKGVQNASETDN</sequence>
<dbReference type="InterPro" id="IPR046909">
    <property type="entry name" value="cREC_REC"/>
</dbReference>
<dbReference type="EMBL" id="AP028947">
    <property type="protein sequence ID" value="BET26516.1"/>
    <property type="molecule type" value="Genomic_DNA"/>
</dbReference>
<accession>A0AA86ME16</accession>
<keyword evidence="3" id="KW-1185">Reference proteome</keyword>
<dbReference type="RefSeq" id="WP_130556021.1">
    <property type="nucleotide sequence ID" value="NZ_AP028947.1"/>
</dbReference>
<dbReference type="AlphaFoldDB" id="A0AA86ME16"/>
<dbReference type="KEGG" id="lto:RGQ30_20170"/>
<name>A0AA86ME16_9BURK</name>
<evidence type="ECO:0000313" key="2">
    <source>
        <dbReference type="EMBL" id="BET26516.1"/>
    </source>
</evidence>
<proteinExistence type="predicted"/>
<dbReference type="Proteomes" id="UP001329151">
    <property type="component" value="Chromosome"/>
</dbReference>
<organism evidence="2 3">
    <name type="scientific">Limnobacter thiooxidans</name>
    <dbReference type="NCBI Taxonomy" id="131080"/>
    <lineage>
        <taxon>Bacteria</taxon>
        <taxon>Pseudomonadati</taxon>
        <taxon>Pseudomonadota</taxon>
        <taxon>Betaproteobacteria</taxon>
        <taxon>Burkholderiales</taxon>
        <taxon>Burkholderiaceae</taxon>
        <taxon>Limnobacter</taxon>
    </lineage>
</organism>
<gene>
    <name evidence="2" type="ORF">RGQ30_20170</name>
</gene>
<dbReference type="Pfam" id="PF20274">
    <property type="entry name" value="cREC_REC"/>
    <property type="match status" value="1"/>
</dbReference>
<protein>
    <recommendedName>
        <fullName evidence="1">Cyclic-phosphate processing Receiver domain-containing protein</fullName>
    </recommendedName>
</protein>